<dbReference type="GO" id="GO:0004222">
    <property type="term" value="F:metalloendopeptidase activity"/>
    <property type="evidence" value="ECO:0007669"/>
    <property type="project" value="TreeGrafter"/>
</dbReference>
<evidence type="ECO:0000259" key="4">
    <source>
        <dbReference type="Pfam" id="PF01551"/>
    </source>
</evidence>
<keyword evidence="3" id="KW-1133">Transmembrane helix</keyword>
<keyword evidence="3" id="KW-0472">Membrane</keyword>
<dbReference type="EMBL" id="MRBO01000249">
    <property type="protein sequence ID" value="KAB2586038.1"/>
    <property type="molecule type" value="Genomic_DNA"/>
</dbReference>
<keyword evidence="1" id="KW-0732">Signal</keyword>
<feature type="domain" description="ARB-07466-like C-terminal" evidence="5">
    <location>
        <begin position="266"/>
        <end position="360"/>
    </location>
</feature>
<gene>
    <name evidence="6" type="ORF">BS297_07235</name>
</gene>
<evidence type="ECO:0000313" key="6">
    <source>
        <dbReference type="EMBL" id="KAB2586038.1"/>
    </source>
</evidence>
<proteinExistence type="predicted"/>
<evidence type="ECO:0000259" key="5">
    <source>
        <dbReference type="Pfam" id="PF26571"/>
    </source>
</evidence>
<dbReference type="AlphaFoldDB" id="A0A5N5E6H1"/>
<evidence type="ECO:0000256" key="3">
    <source>
        <dbReference type="SAM" id="Phobius"/>
    </source>
</evidence>
<accession>A0A5N5E6H1</accession>
<dbReference type="Proteomes" id="UP000325576">
    <property type="component" value="Unassembled WGS sequence"/>
</dbReference>
<name>A0A5N5E6H1_RHOER</name>
<dbReference type="InterPro" id="IPR050570">
    <property type="entry name" value="Cell_wall_metabolism_enzyme"/>
</dbReference>
<dbReference type="PANTHER" id="PTHR21666">
    <property type="entry name" value="PEPTIDASE-RELATED"/>
    <property type="match status" value="1"/>
</dbReference>
<evidence type="ECO:0000313" key="7">
    <source>
        <dbReference type="Proteomes" id="UP000325576"/>
    </source>
</evidence>
<evidence type="ECO:0000256" key="1">
    <source>
        <dbReference type="ARBA" id="ARBA00022729"/>
    </source>
</evidence>
<dbReference type="Pfam" id="PF01551">
    <property type="entry name" value="Peptidase_M23"/>
    <property type="match status" value="1"/>
</dbReference>
<dbReference type="PANTHER" id="PTHR21666:SF289">
    <property type="entry name" value="L-ALA--D-GLU ENDOPEPTIDASE"/>
    <property type="match status" value="1"/>
</dbReference>
<keyword evidence="3" id="KW-0812">Transmembrane</keyword>
<feature type="region of interest" description="Disordered" evidence="2">
    <location>
        <begin position="208"/>
        <end position="230"/>
    </location>
</feature>
<dbReference type="Gene3D" id="2.70.70.10">
    <property type="entry name" value="Glucose Permease (Domain IIA)"/>
    <property type="match status" value="1"/>
</dbReference>
<dbReference type="InterPro" id="IPR058593">
    <property type="entry name" value="ARB_07466-like_C"/>
</dbReference>
<feature type="transmembrane region" description="Helical" evidence="3">
    <location>
        <begin position="6"/>
        <end position="29"/>
    </location>
</feature>
<reference evidence="6 7" key="1">
    <citation type="journal article" date="2017" name="Poromechanics V (2013)">
        <title>Genomic Characterization of the Arsenic-Tolerant Actinobacterium, &lt;i&gt;Rhodococcus erythropolis&lt;/i&gt; S43.</title>
        <authorList>
            <person name="Retamal-Morales G."/>
            <person name="Mehnert M."/>
            <person name="Schwabe R."/>
            <person name="Tischler D."/>
            <person name="Schloemann M."/>
            <person name="Levican G.J."/>
        </authorList>
    </citation>
    <scope>NUCLEOTIDE SEQUENCE [LARGE SCALE GENOMIC DNA]</scope>
    <source>
        <strain evidence="6 7">S43</strain>
    </source>
</reference>
<evidence type="ECO:0000256" key="2">
    <source>
        <dbReference type="SAM" id="MobiDB-lite"/>
    </source>
</evidence>
<sequence length="547" mass="57236">MTYKHWIAIALVPVMGAVLIVAIPIMMLLRSGSDASTSCGGPAVMPPAGAEVAPTDPSVLAGKQTEIVRTIIAVGEQMGFSDQGIIVALSTASQESGFKNYANDGTGILAADQMDVGKSLNYPHDAVGNDHGSVNPFQQQYPWWGTMDELMNPQIAAIKFYEALKKVPGWEALPVTVAAQKVQVSLYPDAYADDEIIARRLYAENKGASKDAPALPPQYDKPVSGGPQDVGDSPINVGDSFELDVADVLCGGGAAMDCAPTNNPAEKGLTPDALRVMRCITETFGERPWANVGDRPSGVDRDHQEGRAVDAMMTEGDDDYRTPAGRAKGDAIADFVVKNADALGVKYVIWYEKIWTRSQDAVGQPGSWGPYDYPLGGNSTDTVAHRDHVHVSVYGNAAIAAPGAGAVGDGNARLPVDPGKYTITSGYGFRSNPTGTGGQMHAGLDFGAASGTPIFAVTGGTVTQASNVGDGYGNCVVITTGNTETRYAHQVDGAIKVKVGDQVSAGTEIGGVGTTGDSTGDHLHFEVRVDGKSTDPMPYLQNMGLTP</sequence>
<dbReference type="InterPro" id="IPR016047">
    <property type="entry name" value="M23ase_b-sheet_dom"/>
</dbReference>
<organism evidence="6 7">
    <name type="scientific">Rhodococcus erythropolis</name>
    <name type="common">Arthrobacter picolinophilus</name>
    <dbReference type="NCBI Taxonomy" id="1833"/>
    <lineage>
        <taxon>Bacteria</taxon>
        <taxon>Bacillati</taxon>
        <taxon>Actinomycetota</taxon>
        <taxon>Actinomycetes</taxon>
        <taxon>Mycobacteriales</taxon>
        <taxon>Nocardiaceae</taxon>
        <taxon>Rhodococcus</taxon>
        <taxon>Rhodococcus erythropolis group</taxon>
    </lineage>
</organism>
<dbReference type="Pfam" id="PF26571">
    <property type="entry name" value="VldE"/>
    <property type="match status" value="1"/>
</dbReference>
<protein>
    <submittedName>
        <fullName evidence="6">Uncharacterized protein</fullName>
    </submittedName>
</protein>
<feature type="domain" description="M23ase beta-sheet core" evidence="4">
    <location>
        <begin position="440"/>
        <end position="536"/>
    </location>
</feature>
<dbReference type="SUPFAM" id="SSF51261">
    <property type="entry name" value="Duplicated hybrid motif"/>
    <property type="match status" value="1"/>
</dbReference>
<comment type="caution">
    <text evidence="6">The sequence shown here is derived from an EMBL/GenBank/DDBJ whole genome shotgun (WGS) entry which is preliminary data.</text>
</comment>
<dbReference type="InterPro" id="IPR011055">
    <property type="entry name" value="Dup_hybrid_motif"/>
</dbReference>
<dbReference type="CDD" id="cd12797">
    <property type="entry name" value="M23_peptidase"/>
    <property type="match status" value="1"/>
</dbReference>